<evidence type="ECO:0000313" key="2">
    <source>
        <dbReference type="EMBL" id="MBY78808.1"/>
    </source>
</evidence>
<accession>A0A2S2QM88</accession>
<evidence type="ECO:0000256" key="1">
    <source>
        <dbReference type="SAM" id="Phobius"/>
    </source>
</evidence>
<dbReference type="AlphaFoldDB" id="A0A2S2QM88"/>
<keyword evidence="1" id="KW-1133">Transmembrane helix</keyword>
<name>A0A2S2QM88_9HEMI</name>
<reference evidence="2" key="1">
    <citation type="submission" date="2018-04" db="EMBL/GenBank/DDBJ databases">
        <title>Transcriptome assembly of Sipha flava.</title>
        <authorList>
            <person name="Scully E.D."/>
            <person name="Geib S.M."/>
            <person name="Palmer N.A."/>
            <person name="Koch K."/>
            <person name="Bradshaw J."/>
            <person name="Heng-Moss T."/>
            <person name="Sarath G."/>
        </authorList>
    </citation>
    <scope>NUCLEOTIDE SEQUENCE</scope>
</reference>
<keyword evidence="1" id="KW-0472">Membrane</keyword>
<feature type="transmembrane region" description="Helical" evidence="1">
    <location>
        <begin position="143"/>
        <end position="163"/>
    </location>
</feature>
<protein>
    <submittedName>
        <fullName evidence="2">Uncharacterized protein</fullName>
    </submittedName>
</protein>
<organism evidence="2">
    <name type="scientific">Sipha flava</name>
    <name type="common">yellow sugarcane aphid</name>
    <dbReference type="NCBI Taxonomy" id="143950"/>
    <lineage>
        <taxon>Eukaryota</taxon>
        <taxon>Metazoa</taxon>
        <taxon>Ecdysozoa</taxon>
        <taxon>Arthropoda</taxon>
        <taxon>Hexapoda</taxon>
        <taxon>Insecta</taxon>
        <taxon>Pterygota</taxon>
        <taxon>Neoptera</taxon>
        <taxon>Paraneoptera</taxon>
        <taxon>Hemiptera</taxon>
        <taxon>Sternorrhyncha</taxon>
        <taxon>Aphidomorpha</taxon>
        <taxon>Aphidoidea</taxon>
        <taxon>Aphididae</taxon>
        <taxon>Sipha</taxon>
    </lineage>
</organism>
<keyword evidence="1" id="KW-0812">Transmembrane</keyword>
<gene>
    <name evidence="2" type="ORF">g.174396</name>
</gene>
<sequence>MVVVTNQNRGGSLGKTCAKDLCVVFVDLLGTDDVHRRCFRALATAVTCDRRPENASFVDDDNRCSRTRRRRHWRRIGATIILIITVTNADDDILKYYYRHRTVVGRTRVVPTTNVPTLLMLHSAHLSSSGRARFICTAGNRVYPLPLFDTVIVIIIIIIIISAP</sequence>
<dbReference type="EMBL" id="GGMS01009605">
    <property type="protein sequence ID" value="MBY78808.1"/>
    <property type="molecule type" value="Transcribed_RNA"/>
</dbReference>
<proteinExistence type="predicted"/>